<sequence length="174" mass="19212">LQTEQQKGGRQIGLNIDQDYAGELDLSIDGADEIDTNGNLIKGGGGALTREKIVAYNSRNLIIIADSSKFVEILGGFSLPVEIFKLFSIRTRRRLESLGCECTLRENGNFITENGNLIADCHFKSIRDPVTLERTIKMTPGVIEVGLFIRMANISIEGTEKGPIIHRYMDLNGL</sequence>
<dbReference type="SUPFAM" id="SSF75445">
    <property type="entry name" value="D-ribose-5-phosphate isomerase (RpiA), lid domain"/>
    <property type="match status" value="1"/>
</dbReference>
<dbReference type="GO" id="GO:0005829">
    <property type="term" value="C:cytosol"/>
    <property type="evidence" value="ECO:0007669"/>
    <property type="project" value="TreeGrafter"/>
</dbReference>
<evidence type="ECO:0000256" key="3">
    <source>
        <dbReference type="ARBA" id="ARBA00029734"/>
    </source>
</evidence>
<dbReference type="CDD" id="cd01398">
    <property type="entry name" value="RPI_A"/>
    <property type="match status" value="1"/>
</dbReference>
<dbReference type="GO" id="GO:0004751">
    <property type="term" value="F:ribose-5-phosphate isomerase activity"/>
    <property type="evidence" value="ECO:0007669"/>
    <property type="project" value="UniProtKB-EC"/>
</dbReference>
<protein>
    <recommendedName>
        <fullName evidence="1">ribose-5-phosphate isomerase</fullName>
        <ecNumber evidence="1">5.3.1.6</ecNumber>
    </recommendedName>
    <alternativeName>
        <fullName evidence="3">Phosphoriboisomerase</fullName>
    </alternativeName>
</protein>
<proteinExistence type="predicted"/>
<dbReference type="EMBL" id="AUZX01015228">
    <property type="protein sequence ID" value="EQD29596.1"/>
    <property type="molecule type" value="Genomic_DNA"/>
</dbReference>
<evidence type="ECO:0000256" key="1">
    <source>
        <dbReference type="ARBA" id="ARBA00011959"/>
    </source>
</evidence>
<dbReference type="GO" id="GO:0006014">
    <property type="term" value="P:D-ribose metabolic process"/>
    <property type="evidence" value="ECO:0007669"/>
    <property type="project" value="TreeGrafter"/>
</dbReference>
<keyword evidence="2 4" id="KW-0413">Isomerase</keyword>
<reference evidence="4" key="2">
    <citation type="journal article" date="2014" name="ISME J.">
        <title>Microbial stratification in low pH oxic and suboxic macroscopic growths along an acid mine drainage.</title>
        <authorList>
            <person name="Mendez-Garcia C."/>
            <person name="Mesa V."/>
            <person name="Sprenger R.R."/>
            <person name="Richter M."/>
            <person name="Diez M.S."/>
            <person name="Solano J."/>
            <person name="Bargiela R."/>
            <person name="Golyshina O.V."/>
            <person name="Manteca A."/>
            <person name="Ramos J.L."/>
            <person name="Gallego J.R."/>
            <person name="Llorente I."/>
            <person name="Martins Dos Santos V.A."/>
            <person name="Jensen O.N."/>
            <person name="Pelaez A.I."/>
            <person name="Sanchez J."/>
            <person name="Ferrer M."/>
        </authorList>
    </citation>
    <scope>NUCLEOTIDE SEQUENCE</scope>
</reference>
<dbReference type="PANTHER" id="PTHR11934">
    <property type="entry name" value="RIBOSE-5-PHOSPHATE ISOMERASE"/>
    <property type="match status" value="1"/>
</dbReference>
<name>T0Y3H5_9ZZZZ</name>
<dbReference type="EC" id="5.3.1.6" evidence="1"/>
<feature type="non-terminal residue" evidence="4">
    <location>
        <position position="1"/>
    </location>
</feature>
<accession>T0Y3H5</accession>
<dbReference type="GO" id="GO:0009052">
    <property type="term" value="P:pentose-phosphate shunt, non-oxidative branch"/>
    <property type="evidence" value="ECO:0007669"/>
    <property type="project" value="InterPro"/>
</dbReference>
<organism evidence="4">
    <name type="scientific">mine drainage metagenome</name>
    <dbReference type="NCBI Taxonomy" id="410659"/>
    <lineage>
        <taxon>unclassified sequences</taxon>
        <taxon>metagenomes</taxon>
        <taxon>ecological metagenomes</taxon>
    </lineage>
</organism>
<dbReference type="InterPro" id="IPR004788">
    <property type="entry name" value="Ribose5P_isomerase_type_A"/>
</dbReference>
<reference evidence="4" key="1">
    <citation type="submission" date="2013-08" db="EMBL/GenBank/DDBJ databases">
        <authorList>
            <person name="Mendez C."/>
            <person name="Richter M."/>
            <person name="Ferrer M."/>
            <person name="Sanchez J."/>
        </authorList>
    </citation>
    <scope>NUCLEOTIDE SEQUENCE</scope>
</reference>
<dbReference type="Gene3D" id="3.30.70.260">
    <property type="match status" value="1"/>
</dbReference>
<comment type="caution">
    <text evidence="4">The sequence shown here is derived from an EMBL/GenBank/DDBJ whole genome shotgun (WGS) entry which is preliminary data.</text>
</comment>
<dbReference type="PANTHER" id="PTHR11934:SF0">
    <property type="entry name" value="RIBOSE-5-PHOSPHATE ISOMERASE"/>
    <property type="match status" value="1"/>
</dbReference>
<dbReference type="SUPFAM" id="SSF100950">
    <property type="entry name" value="NagB/RpiA/CoA transferase-like"/>
    <property type="match status" value="1"/>
</dbReference>
<gene>
    <name evidence="4" type="ORF">B1A_20627</name>
</gene>
<evidence type="ECO:0000256" key="2">
    <source>
        <dbReference type="ARBA" id="ARBA00023235"/>
    </source>
</evidence>
<evidence type="ECO:0000313" key="4">
    <source>
        <dbReference type="EMBL" id="EQD29596.1"/>
    </source>
</evidence>
<dbReference type="NCBIfam" id="TIGR00021">
    <property type="entry name" value="rpiA"/>
    <property type="match status" value="1"/>
</dbReference>
<dbReference type="AlphaFoldDB" id="T0Y3H5"/>
<dbReference type="InterPro" id="IPR037171">
    <property type="entry name" value="NagB/RpiA_transferase-like"/>
</dbReference>
<dbReference type="Gene3D" id="3.40.50.1360">
    <property type="match status" value="1"/>
</dbReference>
<dbReference type="Pfam" id="PF06026">
    <property type="entry name" value="Rib_5-P_isom_A"/>
    <property type="match status" value="1"/>
</dbReference>